<dbReference type="GO" id="GO:0032259">
    <property type="term" value="P:methylation"/>
    <property type="evidence" value="ECO:0007669"/>
    <property type="project" value="UniProtKB-KW"/>
</dbReference>
<name>A0A916DSP7_9BACT</name>
<dbReference type="GO" id="GO:0008276">
    <property type="term" value="F:protein methyltransferase activity"/>
    <property type="evidence" value="ECO:0007669"/>
    <property type="project" value="InterPro"/>
</dbReference>
<dbReference type="SUPFAM" id="SSF53790">
    <property type="entry name" value="Tetrapyrrole methylase"/>
    <property type="match status" value="1"/>
</dbReference>
<dbReference type="InterPro" id="IPR014777">
    <property type="entry name" value="4pyrrole_Mease_sub1"/>
</dbReference>
<keyword evidence="5" id="KW-0949">S-adenosyl-L-methionine</keyword>
<keyword evidence="4" id="KW-0808">Transferase</keyword>
<dbReference type="InterPro" id="IPR006365">
    <property type="entry name" value="Cbl_synth_CobL"/>
</dbReference>
<dbReference type="CDD" id="cd11644">
    <property type="entry name" value="Precorrin-6Y-MT"/>
    <property type="match status" value="1"/>
</dbReference>
<dbReference type="NCBIfam" id="TIGR02467">
    <property type="entry name" value="CbiE"/>
    <property type="match status" value="1"/>
</dbReference>
<accession>A0A916DSP7</accession>
<dbReference type="InterPro" id="IPR012818">
    <property type="entry name" value="CbiE"/>
</dbReference>
<keyword evidence="2" id="KW-0169">Cobalamin biosynthesis</keyword>
<dbReference type="InterPro" id="IPR035996">
    <property type="entry name" value="4pyrrol_Methylase_sf"/>
</dbReference>
<evidence type="ECO:0000313" key="6">
    <source>
        <dbReference type="EMBL" id="BDS11202.1"/>
    </source>
</evidence>
<dbReference type="InterPro" id="IPR014008">
    <property type="entry name" value="Cbl_synth_MTase_CbiT"/>
</dbReference>
<evidence type="ECO:0000256" key="3">
    <source>
        <dbReference type="ARBA" id="ARBA00022603"/>
    </source>
</evidence>
<dbReference type="AlphaFoldDB" id="A0A916DSP7"/>
<organism evidence="6 7">
    <name type="scientific">Aureispira anguillae</name>
    <dbReference type="NCBI Taxonomy" id="2864201"/>
    <lineage>
        <taxon>Bacteria</taxon>
        <taxon>Pseudomonadati</taxon>
        <taxon>Bacteroidota</taxon>
        <taxon>Saprospiria</taxon>
        <taxon>Saprospirales</taxon>
        <taxon>Saprospiraceae</taxon>
        <taxon>Aureispira</taxon>
    </lineage>
</organism>
<evidence type="ECO:0000256" key="5">
    <source>
        <dbReference type="ARBA" id="ARBA00022691"/>
    </source>
</evidence>
<dbReference type="EMBL" id="AP026867">
    <property type="protein sequence ID" value="BDS11202.1"/>
    <property type="molecule type" value="Genomic_DNA"/>
</dbReference>
<dbReference type="GO" id="GO:0009236">
    <property type="term" value="P:cobalamin biosynthetic process"/>
    <property type="evidence" value="ECO:0007669"/>
    <property type="project" value="UniProtKB-KW"/>
</dbReference>
<dbReference type="SUPFAM" id="SSF53335">
    <property type="entry name" value="S-adenosyl-L-methionine-dependent methyltransferases"/>
    <property type="match status" value="1"/>
</dbReference>
<evidence type="ECO:0000256" key="1">
    <source>
        <dbReference type="ARBA" id="ARBA00004953"/>
    </source>
</evidence>
<dbReference type="NCBIfam" id="TIGR02469">
    <property type="entry name" value="CbiT"/>
    <property type="match status" value="1"/>
</dbReference>
<protein>
    <submittedName>
        <fullName evidence="6">Precorrin-6y C5,15-methyltransferase (Decarboxylating) subunit CbiE</fullName>
    </submittedName>
</protein>
<evidence type="ECO:0000256" key="4">
    <source>
        <dbReference type="ARBA" id="ARBA00022679"/>
    </source>
</evidence>
<dbReference type="Gene3D" id="3.40.50.150">
    <property type="entry name" value="Vaccinia Virus protein VP39"/>
    <property type="match status" value="1"/>
</dbReference>
<gene>
    <name evidence="6" type="ORF">AsAng_0019130</name>
</gene>
<dbReference type="InterPro" id="IPR014776">
    <property type="entry name" value="4pyrrole_Mease_sub2"/>
</dbReference>
<dbReference type="PANTHER" id="PTHR43182:SF1">
    <property type="entry name" value="COBALT-PRECORRIN-7 C(5)-METHYLTRANSFERASE"/>
    <property type="match status" value="1"/>
</dbReference>
<dbReference type="PIRSF" id="PIRSF036428">
    <property type="entry name" value="CobL"/>
    <property type="match status" value="1"/>
</dbReference>
<dbReference type="Proteomes" id="UP001060919">
    <property type="component" value="Chromosome"/>
</dbReference>
<sequence>MDKLEQMVIYLIGIGNKKNPSFSPEVEALVKAGYYYSGGTRHYELVQDLLPAKHHWIPIKGKMENLVQKYRSLNASILIFVSGDPFFYGFGNTLKRLMPTTCLKAYPTFNCLQLLCHKKQVAYNELLAVSLHGRPWKKLDEVLRSDQSLIGILTDAQHSPAHIAQRMLRYGVDNYKMLVGENLGGDDEQISTLELKEASNYKAASLNCVLLIRTQSRKLALSQPDNTFKTLAGRPKMITKMPLRLLNVQLLELHKANTFWDIGSCTGAIAIDAKRHYPHLEVLAIEKRLECGAIIQQNCEQQQTSGIEVLIHDFFDLDLATFPTPQSVFIGGHGGRLETLIKQLDAYLIEGATVVMNTVLESSLNTFLATFGHLNYSLSDKMKLVIDDHNTIHVLVAKKNK</sequence>
<evidence type="ECO:0000256" key="2">
    <source>
        <dbReference type="ARBA" id="ARBA00022573"/>
    </source>
</evidence>
<dbReference type="Gene3D" id="3.30.950.10">
    <property type="entry name" value="Methyltransferase, Cobalt-precorrin-4 Transmethylase, Domain 2"/>
    <property type="match status" value="1"/>
</dbReference>
<dbReference type="Gene3D" id="3.40.1010.10">
    <property type="entry name" value="Cobalt-precorrin-4 Transmethylase, Domain 1"/>
    <property type="match status" value="1"/>
</dbReference>
<keyword evidence="7" id="KW-1185">Reference proteome</keyword>
<dbReference type="InterPro" id="IPR050714">
    <property type="entry name" value="Cobalamin_biosynth_MTase"/>
</dbReference>
<dbReference type="KEGG" id="aup:AsAng_0019130"/>
<comment type="pathway">
    <text evidence="1">Cofactor biosynthesis; adenosylcobalamin biosynthesis.</text>
</comment>
<evidence type="ECO:0000313" key="7">
    <source>
        <dbReference type="Proteomes" id="UP001060919"/>
    </source>
</evidence>
<dbReference type="InterPro" id="IPR029063">
    <property type="entry name" value="SAM-dependent_MTases_sf"/>
</dbReference>
<dbReference type="RefSeq" id="WP_264792405.1">
    <property type="nucleotide sequence ID" value="NZ_AP026867.1"/>
</dbReference>
<dbReference type="PANTHER" id="PTHR43182">
    <property type="entry name" value="COBALT-PRECORRIN-6B C(15)-METHYLTRANSFERASE (DECARBOXYLATING)"/>
    <property type="match status" value="1"/>
</dbReference>
<keyword evidence="3" id="KW-0489">Methyltransferase</keyword>
<reference evidence="6" key="1">
    <citation type="submission" date="2022-09" db="EMBL/GenBank/DDBJ databases">
        <title>Aureispira anguillicida sp. nov., isolated from Leptocephalus of Japanese eel Anguilla japonica.</title>
        <authorList>
            <person name="Yuasa K."/>
            <person name="Mekata T."/>
            <person name="Ikunari K."/>
        </authorList>
    </citation>
    <scope>NUCLEOTIDE SEQUENCE</scope>
    <source>
        <strain evidence="6">EL160426</strain>
    </source>
</reference>
<proteinExistence type="predicted"/>